<evidence type="ECO:0000256" key="5">
    <source>
        <dbReference type="ARBA" id="ARBA00038359"/>
    </source>
</evidence>
<dbReference type="GO" id="GO:0016020">
    <property type="term" value="C:membrane"/>
    <property type="evidence" value="ECO:0007669"/>
    <property type="project" value="UniProtKB-SubCell"/>
</dbReference>
<proteinExistence type="inferred from homology"/>
<evidence type="ECO:0000256" key="6">
    <source>
        <dbReference type="SAM" id="Phobius"/>
    </source>
</evidence>
<evidence type="ECO:0000259" key="7">
    <source>
        <dbReference type="Pfam" id="PF20684"/>
    </source>
</evidence>
<gene>
    <name evidence="8" type="ORF">BP6252_07691</name>
</gene>
<dbReference type="OrthoDB" id="2988756at2759"/>
<reference evidence="8 9" key="1">
    <citation type="journal article" date="2018" name="IMA Fungus">
        <title>IMA Genome-F 9: Draft genome sequence of Annulohypoxylon stygium, Aspergillus mulundensis, Berkeleyomyces basicola (syn. Thielaviopsis basicola), Ceratocystis smalleyi, two Cercospora beticola strains, Coleophoma cylindrospora, Fusarium fracticaudum, Phialophora cf. hyalina, and Morchella septimelata.</title>
        <authorList>
            <person name="Wingfield B.D."/>
            <person name="Bills G.F."/>
            <person name="Dong Y."/>
            <person name="Huang W."/>
            <person name="Nel W.J."/>
            <person name="Swalarsk-Parry B.S."/>
            <person name="Vaghefi N."/>
            <person name="Wilken P.M."/>
            <person name="An Z."/>
            <person name="de Beer Z.W."/>
            <person name="De Vos L."/>
            <person name="Chen L."/>
            <person name="Duong T.A."/>
            <person name="Gao Y."/>
            <person name="Hammerbacher A."/>
            <person name="Kikkert J.R."/>
            <person name="Li Y."/>
            <person name="Li H."/>
            <person name="Li K."/>
            <person name="Li Q."/>
            <person name="Liu X."/>
            <person name="Ma X."/>
            <person name="Naidoo K."/>
            <person name="Pethybridge S.J."/>
            <person name="Sun J."/>
            <person name="Steenkamp E.T."/>
            <person name="van der Nest M.A."/>
            <person name="van Wyk S."/>
            <person name="Wingfield M.J."/>
            <person name="Xiong C."/>
            <person name="Yue Q."/>
            <person name="Zhang X."/>
        </authorList>
    </citation>
    <scope>NUCLEOTIDE SEQUENCE [LARGE SCALE GENOMIC DNA]</scope>
    <source>
        <strain evidence="8 9">BP6252</strain>
    </source>
</reference>
<feature type="transmembrane region" description="Helical" evidence="6">
    <location>
        <begin position="121"/>
        <end position="147"/>
    </location>
</feature>
<evidence type="ECO:0000313" key="8">
    <source>
        <dbReference type="EMBL" id="RDW71128.1"/>
    </source>
</evidence>
<keyword evidence="3 6" id="KW-1133">Transmembrane helix</keyword>
<keyword evidence="2 6" id="KW-0812">Transmembrane</keyword>
<feature type="domain" description="Rhodopsin" evidence="7">
    <location>
        <begin position="26"/>
        <end position="261"/>
    </location>
</feature>
<evidence type="ECO:0000256" key="3">
    <source>
        <dbReference type="ARBA" id="ARBA00022989"/>
    </source>
</evidence>
<dbReference type="Proteomes" id="UP000256645">
    <property type="component" value="Unassembled WGS sequence"/>
</dbReference>
<comment type="subcellular location">
    <subcellularLocation>
        <location evidence="1">Membrane</location>
        <topology evidence="1">Multi-pass membrane protein</topology>
    </subcellularLocation>
</comment>
<feature type="transmembrane region" description="Helical" evidence="6">
    <location>
        <begin position="42"/>
        <end position="65"/>
    </location>
</feature>
<organism evidence="8 9">
    <name type="scientific">Coleophoma cylindrospora</name>
    <dbReference type="NCBI Taxonomy" id="1849047"/>
    <lineage>
        <taxon>Eukaryota</taxon>
        <taxon>Fungi</taxon>
        <taxon>Dikarya</taxon>
        <taxon>Ascomycota</taxon>
        <taxon>Pezizomycotina</taxon>
        <taxon>Leotiomycetes</taxon>
        <taxon>Helotiales</taxon>
        <taxon>Dermateaceae</taxon>
        <taxon>Coleophoma</taxon>
    </lineage>
</organism>
<dbReference type="PANTHER" id="PTHR33048:SF47">
    <property type="entry name" value="INTEGRAL MEMBRANE PROTEIN-RELATED"/>
    <property type="match status" value="1"/>
</dbReference>
<keyword evidence="4 6" id="KW-0472">Membrane</keyword>
<dbReference type="EMBL" id="PDLM01000008">
    <property type="protein sequence ID" value="RDW71128.1"/>
    <property type="molecule type" value="Genomic_DNA"/>
</dbReference>
<feature type="transmembrane region" description="Helical" evidence="6">
    <location>
        <begin position="200"/>
        <end position="219"/>
    </location>
</feature>
<sequence>MYSYRSTQVLVVSTLFLLIAAVVVGLRLYVRGRIVRKFGIEDFFVGITLLSSICQTVTVYDQVYFGLGRHTSTLTPEEGMSQKKILYISIIFYGLGLTTIKWSILFQYQRLFVRKEDKIKAWILVGIVTAFGLFIILTSMLTCLPVAKFWDDTIPGYCQHKRPLWFVHAAFNVCTDFAIMILPMPVLWRLQMPKKQKVTLMCIFGLGGVVCIISAIRVWTIDVATTTKDPSYDMTTAAILSSVEVNVAIICSSLPTTRPLAGRLFPSLWGSSTGSRTRSNFFNSSTGQRSGTENKKGVMELKSLSSRNGGPFIRIETQTKGGIDLELGNEANDAEGNAAREIIKTTKIEQHVECRPGFDSESERSLIIQVPSKQ</sequence>
<evidence type="ECO:0000256" key="4">
    <source>
        <dbReference type="ARBA" id="ARBA00023136"/>
    </source>
</evidence>
<name>A0A3D8RB30_9HELO</name>
<evidence type="ECO:0000256" key="2">
    <source>
        <dbReference type="ARBA" id="ARBA00022692"/>
    </source>
</evidence>
<protein>
    <recommendedName>
        <fullName evidence="7">Rhodopsin domain-containing protein</fullName>
    </recommendedName>
</protein>
<feature type="transmembrane region" description="Helical" evidence="6">
    <location>
        <begin position="6"/>
        <end position="30"/>
    </location>
</feature>
<comment type="caution">
    <text evidence="8">The sequence shown here is derived from an EMBL/GenBank/DDBJ whole genome shotgun (WGS) entry which is preliminary data.</text>
</comment>
<feature type="transmembrane region" description="Helical" evidence="6">
    <location>
        <begin position="167"/>
        <end position="188"/>
    </location>
</feature>
<feature type="transmembrane region" description="Helical" evidence="6">
    <location>
        <begin position="85"/>
        <end position="109"/>
    </location>
</feature>
<dbReference type="Pfam" id="PF20684">
    <property type="entry name" value="Fung_rhodopsin"/>
    <property type="match status" value="1"/>
</dbReference>
<evidence type="ECO:0000313" key="9">
    <source>
        <dbReference type="Proteomes" id="UP000256645"/>
    </source>
</evidence>
<comment type="similarity">
    <text evidence="5">Belongs to the SAT4 family.</text>
</comment>
<dbReference type="InterPro" id="IPR049326">
    <property type="entry name" value="Rhodopsin_dom_fungi"/>
</dbReference>
<accession>A0A3D8RB30</accession>
<dbReference type="PANTHER" id="PTHR33048">
    <property type="entry name" value="PTH11-LIKE INTEGRAL MEMBRANE PROTEIN (AFU_ORTHOLOGUE AFUA_5G11245)"/>
    <property type="match status" value="1"/>
</dbReference>
<dbReference type="InterPro" id="IPR052337">
    <property type="entry name" value="SAT4-like"/>
</dbReference>
<evidence type="ECO:0000256" key="1">
    <source>
        <dbReference type="ARBA" id="ARBA00004141"/>
    </source>
</evidence>
<keyword evidence="9" id="KW-1185">Reference proteome</keyword>
<dbReference type="AlphaFoldDB" id="A0A3D8RB30"/>